<gene>
    <name evidence="2" type="ORF">MSPICULIGERA_LOCUS25491</name>
</gene>
<name>A0AA36GIY8_9BILA</name>
<dbReference type="AlphaFoldDB" id="A0AA36GIY8"/>
<keyword evidence="1" id="KW-0732">Signal</keyword>
<dbReference type="EMBL" id="CATQJA010002710">
    <property type="protein sequence ID" value="CAJ0587529.1"/>
    <property type="molecule type" value="Genomic_DNA"/>
</dbReference>
<reference evidence="2" key="1">
    <citation type="submission" date="2023-06" db="EMBL/GenBank/DDBJ databases">
        <authorList>
            <person name="Delattre M."/>
        </authorList>
    </citation>
    <scope>NUCLEOTIDE SEQUENCE</scope>
    <source>
        <strain evidence="2">AF72</strain>
    </source>
</reference>
<comment type="caution">
    <text evidence="2">The sequence shown here is derived from an EMBL/GenBank/DDBJ whole genome shotgun (WGS) entry which is preliminary data.</text>
</comment>
<feature type="non-terminal residue" evidence="2">
    <location>
        <position position="1"/>
    </location>
</feature>
<protein>
    <submittedName>
        <fullName evidence="2">Uncharacterized protein</fullName>
    </submittedName>
</protein>
<evidence type="ECO:0000313" key="2">
    <source>
        <dbReference type="EMBL" id="CAJ0587529.1"/>
    </source>
</evidence>
<organism evidence="2 3">
    <name type="scientific">Mesorhabditis spiculigera</name>
    <dbReference type="NCBI Taxonomy" id="96644"/>
    <lineage>
        <taxon>Eukaryota</taxon>
        <taxon>Metazoa</taxon>
        <taxon>Ecdysozoa</taxon>
        <taxon>Nematoda</taxon>
        <taxon>Chromadorea</taxon>
        <taxon>Rhabditida</taxon>
        <taxon>Rhabditina</taxon>
        <taxon>Rhabditomorpha</taxon>
        <taxon>Rhabditoidea</taxon>
        <taxon>Rhabditidae</taxon>
        <taxon>Mesorhabditinae</taxon>
        <taxon>Mesorhabditis</taxon>
    </lineage>
</organism>
<keyword evidence="3" id="KW-1185">Reference proteome</keyword>
<dbReference type="Proteomes" id="UP001177023">
    <property type="component" value="Unassembled WGS sequence"/>
</dbReference>
<accession>A0AA36GIY8</accession>
<evidence type="ECO:0000256" key="1">
    <source>
        <dbReference type="SAM" id="SignalP"/>
    </source>
</evidence>
<evidence type="ECO:0000313" key="3">
    <source>
        <dbReference type="Proteomes" id="UP001177023"/>
    </source>
</evidence>
<proteinExistence type="predicted"/>
<feature type="chain" id="PRO_5041376549" evidence="1">
    <location>
        <begin position="22"/>
        <end position="130"/>
    </location>
</feature>
<sequence>MASKSFFAIFLFFLFLGFADCQDSPPDFPCLNPFMPGCFDRRQKVAKTADGEDGWFICGAELHRHECKKWESCAQKGLVVKCSQPPEAPTGCKGDCLKNGCDWGERCVIFSGHKCPRHCPYVCEATCRKS</sequence>
<feature type="signal peptide" evidence="1">
    <location>
        <begin position="1"/>
        <end position="21"/>
    </location>
</feature>